<dbReference type="GO" id="GO:0006289">
    <property type="term" value="P:nucleotide-excision repair"/>
    <property type="evidence" value="ECO:0007669"/>
    <property type="project" value="UniProtKB-UniRule"/>
</dbReference>
<evidence type="ECO:0000256" key="1">
    <source>
        <dbReference type="ARBA" id="ARBA00004123"/>
    </source>
</evidence>
<dbReference type="Gene3D" id="3.40.50.410">
    <property type="entry name" value="von Willebrand factor, type A domain"/>
    <property type="match status" value="1"/>
</dbReference>
<sequence>MSGESIDFISVIIDLNPYIWSASKLSLEQTINHILIFVNSHVSLNYNNQVAVFYSHPNSTDFLFPKHSESLDKKLEARNKPGNAYKQFWHINEQILFNLKALASLDTEEEEFKPSLLSNTISMALTYINRIIRKYEPQTVNSRIIIVSVSPDIPSQYITIMNNIFCAQRLMIKMDICKLLNEDSVFLQQAAYLTSGVYVKVEYPERLIHYLMHSFLPNSSMRETLALRSGDQVDFRAACFCHKKIVDVGFVCSVCLSSKEFIY</sequence>
<evidence type="ECO:0000256" key="10">
    <source>
        <dbReference type="ARBA" id="ARBA00023204"/>
    </source>
</evidence>
<protein>
    <recommendedName>
        <fullName evidence="3 13">General transcription and DNA repair factor IIH subunit TFB4</fullName>
        <shortName evidence="13">TFIIH subunit TFB4</shortName>
    </recommendedName>
    <alternativeName>
        <fullName evidence="12 13">RNA polymerase II transcription factor B subunit 4</fullName>
    </alternativeName>
</protein>
<name>A0AAD5U4J1_9FUNG</name>
<dbReference type="AlphaFoldDB" id="A0AAD5U4J1"/>
<dbReference type="EMBL" id="JADGJW010000221">
    <property type="protein sequence ID" value="KAJ3221585.1"/>
    <property type="molecule type" value="Genomic_DNA"/>
</dbReference>
<dbReference type="InterPro" id="IPR036465">
    <property type="entry name" value="vWFA_dom_sf"/>
</dbReference>
<dbReference type="GO" id="GO:0005675">
    <property type="term" value="C:transcription factor TFIIH holo complex"/>
    <property type="evidence" value="ECO:0007669"/>
    <property type="project" value="UniProtKB-UniRule"/>
</dbReference>
<evidence type="ECO:0000256" key="6">
    <source>
        <dbReference type="ARBA" id="ARBA00022771"/>
    </source>
</evidence>
<reference evidence="14" key="1">
    <citation type="submission" date="2020-05" db="EMBL/GenBank/DDBJ databases">
        <title>Phylogenomic resolution of chytrid fungi.</title>
        <authorList>
            <person name="Stajich J.E."/>
            <person name="Amses K."/>
            <person name="Simmons R."/>
            <person name="Seto K."/>
            <person name="Myers J."/>
            <person name="Bonds A."/>
            <person name="Quandt C.A."/>
            <person name="Barry K."/>
            <person name="Liu P."/>
            <person name="Grigoriev I."/>
            <person name="Longcore J.E."/>
            <person name="James T.Y."/>
        </authorList>
    </citation>
    <scope>NUCLEOTIDE SEQUENCE</scope>
    <source>
        <strain evidence="14">JEL0476</strain>
    </source>
</reference>
<evidence type="ECO:0000256" key="2">
    <source>
        <dbReference type="ARBA" id="ARBA00005273"/>
    </source>
</evidence>
<comment type="function">
    <text evidence="13">Component of the general transcription and DNA repair factor IIH (TFIIH) core complex, which is involved in general and transcription-coupled nucleotide excision repair (NER) of damaged DNA and, when complexed to TFIIK, in RNA transcription by RNA polymerase II. In NER, TFIIH acts by opening DNA around the lesion to allow the excision of the damaged oligonucleotide and its replacement by a new DNA fragment. In transcription, TFIIH has an essential role in transcription initiation. When the pre-initiation complex (PIC) has been established, TFIIH is required for promoter opening and promoter escape. Phosphorylation of the C-terminal tail (CTD) of the largest subunit of RNA polymerase II by the kinase module TFIIK controls the initiation of transcription.</text>
</comment>
<comment type="subcellular location">
    <subcellularLocation>
        <location evidence="1 13">Nucleus</location>
    </subcellularLocation>
</comment>
<comment type="similarity">
    <text evidence="2 13">Belongs to the TFB4 family.</text>
</comment>
<dbReference type="Proteomes" id="UP001211065">
    <property type="component" value="Unassembled WGS sequence"/>
</dbReference>
<dbReference type="PANTHER" id="PTHR12831">
    <property type="entry name" value="TRANSCRIPTION INITIATION FACTOR IIH TFIIH , POLYPEPTIDE 3-RELATED"/>
    <property type="match status" value="1"/>
</dbReference>
<dbReference type="Pfam" id="PF03850">
    <property type="entry name" value="Tfb4"/>
    <property type="match status" value="1"/>
</dbReference>
<dbReference type="GO" id="GO:0000439">
    <property type="term" value="C:transcription factor TFIIH core complex"/>
    <property type="evidence" value="ECO:0007669"/>
    <property type="project" value="UniProtKB-UniRule"/>
</dbReference>
<evidence type="ECO:0000256" key="4">
    <source>
        <dbReference type="ARBA" id="ARBA00022723"/>
    </source>
</evidence>
<keyword evidence="11 13" id="KW-0539">Nucleus</keyword>
<keyword evidence="9 13" id="KW-0804">Transcription</keyword>
<evidence type="ECO:0000256" key="3">
    <source>
        <dbReference type="ARBA" id="ARBA00021280"/>
    </source>
</evidence>
<keyword evidence="15" id="KW-1185">Reference proteome</keyword>
<evidence type="ECO:0000256" key="7">
    <source>
        <dbReference type="ARBA" id="ARBA00022833"/>
    </source>
</evidence>
<comment type="subunit">
    <text evidence="13">Component of the 7-subunit TFIIH core complex composed of XPB/SSL2, XPD/RAD3, SSL1, TFB1, TFB2, TFB4 and TFB5, which is active in NER. The core complex associates with the 3-subunit CTD-kinase module TFIIK composed of CCL1, KIN28 and TFB3 to form the 10-subunit holoenzyme (holo-TFIIH) active in transcription.</text>
</comment>
<keyword evidence="7 13" id="KW-0862">Zinc</keyword>
<evidence type="ECO:0000256" key="8">
    <source>
        <dbReference type="ARBA" id="ARBA00023015"/>
    </source>
</evidence>
<proteinExistence type="inferred from homology"/>
<evidence type="ECO:0000256" key="9">
    <source>
        <dbReference type="ARBA" id="ARBA00023163"/>
    </source>
</evidence>
<evidence type="ECO:0000256" key="13">
    <source>
        <dbReference type="RuleBase" id="RU368090"/>
    </source>
</evidence>
<evidence type="ECO:0000256" key="5">
    <source>
        <dbReference type="ARBA" id="ARBA00022763"/>
    </source>
</evidence>
<gene>
    <name evidence="14" type="primary">TFB4</name>
    <name evidence="14" type="ORF">HK099_003372</name>
</gene>
<keyword evidence="8 13" id="KW-0805">Transcription regulation</keyword>
<keyword evidence="4 13" id="KW-0479">Metal-binding</keyword>
<evidence type="ECO:0000256" key="12">
    <source>
        <dbReference type="ARBA" id="ARBA00033341"/>
    </source>
</evidence>
<dbReference type="GO" id="GO:0008270">
    <property type="term" value="F:zinc ion binding"/>
    <property type="evidence" value="ECO:0007669"/>
    <property type="project" value="UniProtKB-KW"/>
</dbReference>
<evidence type="ECO:0000313" key="15">
    <source>
        <dbReference type="Proteomes" id="UP001211065"/>
    </source>
</evidence>
<keyword evidence="5 13" id="KW-0227">DNA damage</keyword>
<keyword evidence="10 13" id="KW-0234">DNA repair</keyword>
<dbReference type="GO" id="GO:0006355">
    <property type="term" value="P:regulation of DNA-templated transcription"/>
    <property type="evidence" value="ECO:0007669"/>
    <property type="project" value="InterPro"/>
</dbReference>
<evidence type="ECO:0000313" key="14">
    <source>
        <dbReference type="EMBL" id="KAJ3221585.1"/>
    </source>
</evidence>
<dbReference type="InterPro" id="IPR004600">
    <property type="entry name" value="TFIIH_Tfb4/GTF2H3"/>
</dbReference>
<keyword evidence="6 13" id="KW-0863">Zinc-finger</keyword>
<comment type="caution">
    <text evidence="14">The sequence shown here is derived from an EMBL/GenBank/DDBJ whole genome shotgun (WGS) entry which is preliminary data.</text>
</comment>
<accession>A0AAD5U4J1</accession>
<dbReference type="PANTHER" id="PTHR12831:SF0">
    <property type="entry name" value="GENERAL TRANSCRIPTION FACTOR IIH SUBUNIT 3"/>
    <property type="match status" value="1"/>
</dbReference>
<organism evidence="14 15">
    <name type="scientific">Clydaea vesicula</name>
    <dbReference type="NCBI Taxonomy" id="447962"/>
    <lineage>
        <taxon>Eukaryota</taxon>
        <taxon>Fungi</taxon>
        <taxon>Fungi incertae sedis</taxon>
        <taxon>Chytridiomycota</taxon>
        <taxon>Chytridiomycota incertae sedis</taxon>
        <taxon>Chytridiomycetes</taxon>
        <taxon>Lobulomycetales</taxon>
        <taxon>Lobulomycetaceae</taxon>
        <taxon>Clydaea</taxon>
    </lineage>
</organism>
<evidence type="ECO:0000256" key="11">
    <source>
        <dbReference type="ARBA" id="ARBA00023242"/>
    </source>
</evidence>